<proteinExistence type="predicted"/>
<reference evidence="2 3" key="1">
    <citation type="journal article" date="2021" name="Elife">
        <title>Chloroplast acquisition without the gene transfer in kleptoplastic sea slugs, Plakobranchus ocellatus.</title>
        <authorList>
            <person name="Maeda T."/>
            <person name="Takahashi S."/>
            <person name="Yoshida T."/>
            <person name="Shimamura S."/>
            <person name="Takaki Y."/>
            <person name="Nagai Y."/>
            <person name="Toyoda A."/>
            <person name="Suzuki Y."/>
            <person name="Arimoto A."/>
            <person name="Ishii H."/>
            <person name="Satoh N."/>
            <person name="Nishiyama T."/>
            <person name="Hasebe M."/>
            <person name="Maruyama T."/>
            <person name="Minagawa J."/>
            <person name="Obokata J."/>
            <person name="Shigenobu S."/>
        </authorList>
    </citation>
    <scope>NUCLEOTIDE SEQUENCE [LARGE SCALE GENOMIC DNA]</scope>
</reference>
<dbReference type="AlphaFoldDB" id="A0AAV4CAZ9"/>
<evidence type="ECO:0000256" key="1">
    <source>
        <dbReference type="SAM" id="MobiDB-lite"/>
    </source>
</evidence>
<dbReference type="Proteomes" id="UP000735302">
    <property type="component" value="Unassembled WGS sequence"/>
</dbReference>
<organism evidence="2 3">
    <name type="scientific">Plakobranchus ocellatus</name>
    <dbReference type="NCBI Taxonomy" id="259542"/>
    <lineage>
        <taxon>Eukaryota</taxon>
        <taxon>Metazoa</taxon>
        <taxon>Spiralia</taxon>
        <taxon>Lophotrochozoa</taxon>
        <taxon>Mollusca</taxon>
        <taxon>Gastropoda</taxon>
        <taxon>Heterobranchia</taxon>
        <taxon>Euthyneura</taxon>
        <taxon>Panpulmonata</taxon>
        <taxon>Sacoglossa</taxon>
        <taxon>Placobranchoidea</taxon>
        <taxon>Plakobranchidae</taxon>
        <taxon>Plakobranchus</taxon>
    </lineage>
</organism>
<keyword evidence="3" id="KW-1185">Reference proteome</keyword>
<accession>A0AAV4CAZ9</accession>
<name>A0AAV4CAZ9_9GAST</name>
<evidence type="ECO:0000313" key="3">
    <source>
        <dbReference type="Proteomes" id="UP000735302"/>
    </source>
</evidence>
<comment type="caution">
    <text evidence="2">The sequence shown here is derived from an EMBL/GenBank/DDBJ whole genome shotgun (WGS) entry which is preliminary data.</text>
</comment>
<gene>
    <name evidence="2" type="ORF">PoB_005521200</name>
</gene>
<dbReference type="EMBL" id="BLXT01006082">
    <property type="protein sequence ID" value="GFO28707.1"/>
    <property type="molecule type" value="Genomic_DNA"/>
</dbReference>
<feature type="region of interest" description="Disordered" evidence="1">
    <location>
        <begin position="1"/>
        <end position="48"/>
    </location>
</feature>
<protein>
    <submittedName>
        <fullName evidence="2">Uncharacterized protein</fullName>
    </submittedName>
</protein>
<sequence length="148" mass="16775">MLRRKLITRNNKDDNVDDGNYIHDDKHSPASHCETKPDTNRPTRDPRLQDLPDIAKITRDWDGPRHFALHARETQSPPPPFPIPMLADVYGYCDSSNEVNTGLDVLVMPTLCLETQVKISRMPFRLALIGGQESLWVSLIGLYHTSAD</sequence>
<evidence type="ECO:0000313" key="2">
    <source>
        <dbReference type="EMBL" id="GFO28707.1"/>
    </source>
</evidence>
<feature type="compositionally biased region" description="Basic and acidic residues" evidence="1">
    <location>
        <begin position="10"/>
        <end position="48"/>
    </location>
</feature>